<dbReference type="GO" id="GO:0005634">
    <property type="term" value="C:nucleus"/>
    <property type="evidence" value="ECO:0007669"/>
    <property type="project" value="UniProtKB-SubCell"/>
</dbReference>
<dbReference type="OrthoDB" id="6159439at2759"/>
<dbReference type="InterPro" id="IPR050848">
    <property type="entry name" value="Homeobox_TF"/>
</dbReference>
<dbReference type="GeneID" id="63688860"/>
<reference evidence="9 10" key="1">
    <citation type="journal article" date="2012" name="Science">
        <title>The Paleozoic origin of enzymatic lignin decomposition reconstructed from 31 fungal genomes.</title>
        <authorList>
            <person name="Floudas D."/>
            <person name="Binder M."/>
            <person name="Riley R."/>
            <person name="Barry K."/>
            <person name="Blanchette R.A."/>
            <person name="Henrissat B."/>
            <person name="Martinez A.T."/>
            <person name="Otillar R."/>
            <person name="Spatafora J.W."/>
            <person name="Yadav J.S."/>
            <person name="Aerts A."/>
            <person name="Benoit I."/>
            <person name="Boyd A."/>
            <person name="Carlson A."/>
            <person name="Copeland A."/>
            <person name="Coutinho P.M."/>
            <person name="de Vries R.P."/>
            <person name="Ferreira P."/>
            <person name="Findley K."/>
            <person name="Foster B."/>
            <person name="Gaskell J."/>
            <person name="Glotzer D."/>
            <person name="Gorecki P."/>
            <person name="Heitman J."/>
            <person name="Hesse C."/>
            <person name="Hori C."/>
            <person name="Igarashi K."/>
            <person name="Jurgens J.A."/>
            <person name="Kallen N."/>
            <person name="Kersten P."/>
            <person name="Kohler A."/>
            <person name="Kuees U."/>
            <person name="Kumar T.K.A."/>
            <person name="Kuo A."/>
            <person name="LaButti K."/>
            <person name="Larrondo L.F."/>
            <person name="Lindquist E."/>
            <person name="Ling A."/>
            <person name="Lombard V."/>
            <person name="Lucas S."/>
            <person name="Lundell T."/>
            <person name="Martin R."/>
            <person name="McLaughlin D.J."/>
            <person name="Morgenstern I."/>
            <person name="Morin E."/>
            <person name="Murat C."/>
            <person name="Nagy L.G."/>
            <person name="Nolan M."/>
            <person name="Ohm R.A."/>
            <person name="Patyshakuliyeva A."/>
            <person name="Rokas A."/>
            <person name="Ruiz-Duenas F.J."/>
            <person name="Sabat G."/>
            <person name="Salamov A."/>
            <person name="Samejima M."/>
            <person name="Schmutz J."/>
            <person name="Slot J.C."/>
            <person name="St John F."/>
            <person name="Stenlid J."/>
            <person name="Sun H."/>
            <person name="Sun S."/>
            <person name="Syed K."/>
            <person name="Tsang A."/>
            <person name="Wiebenga A."/>
            <person name="Young D."/>
            <person name="Pisabarro A."/>
            <person name="Eastwood D.C."/>
            <person name="Martin F."/>
            <person name="Cullen D."/>
            <person name="Grigoriev I.V."/>
            <person name="Hibbett D.S."/>
        </authorList>
    </citation>
    <scope>NUCLEOTIDE SEQUENCE [LARGE SCALE GENOMIC DNA]</scope>
    <source>
        <strain evidence="9 10">DJM-731 SS1</strain>
    </source>
</reference>
<dbReference type="EMBL" id="JH795874">
    <property type="protein sequence ID" value="EJT98220.1"/>
    <property type="molecule type" value="Genomic_DNA"/>
</dbReference>
<evidence type="ECO:0000256" key="2">
    <source>
        <dbReference type="ARBA" id="ARBA00023125"/>
    </source>
</evidence>
<name>M5FP52_DACPD</name>
<dbReference type="InterPro" id="IPR017970">
    <property type="entry name" value="Homeobox_CS"/>
</dbReference>
<evidence type="ECO:0000256" key="3">
    <source>
        <dbReference type="ARBA" id="ARBA00023155"/>
    </source>
</evidence>
<comment type="subcellular location">
    <subcellularLocation>
        <location evidence="1 5 6">Nucleus</location>
    </subcellularLocation>
</comment>
<evidence type="ECO:0000313" key="10">
    <source>
        <dbReference type="Proteomes" id="UP000030653"/>
    </source>
</evidence>
<evidence type="ECO:0000259" key="8">
    <source>
        <dbReference type="PROSITE" id="PS50071"/>
    </source>
</evidence>
<keyword evidence="2 5" id="KW-0238">DNA-binding</keyword>
<dbReference type="Pfam" id="PF00046">
    <property type="entry name" value="Homeodomain"/>
    <property type="match status" value="1"/>
</dbReference>
<dbReference type="STRING" id="1858805.M5FP52"/>
<evidence type="ECO:0000256" key="7">
    <source>
        <dbReference type="SAM" id="MobiDB-lite"/>
    </source>
</evidence>
<evidence type="ECO:0000313" key="9">
    <source>
        <dbReference type="EMBL" id="EJT98220.1"/>
    </source>
</evidence>
<protein>
    <submittedName>
        <fullName evidence="9">Homeobox-domain-containing protein</fullName>
    </submittedName>
</protein>
<dbReference type="SMART" id="SM00389">
    <property type="entry name" value="HOX"/>
    <property type="match status" value="1"/>
</dbReference>
<feature type="DNA-binding region" description="Homeobox" evidence="5">
    <location>
        <begin position="30"/>
        <end position="89"/>
    </location>
</feature>
<evidence type="ECO:0000256" key="5">
    <source>
        <dbReference type="PROSITE-ProRule" id="PRU00108"/>
    </source>
</evidence>
<dbReference type="PANTHER" id="PTHR24333">
    <property type="entry name" value="HOMEO BOX HB9 LIKE A-RELATED"/>
    <property type="match status" value="1"/>
</dbReference>
<dbReference type="Gene3D" id="1.10.10.60">
    <property type="entry name" value="Homeodomain-like"/>
    <property type="match status" value="1"/>
</dbReference>
<feature type="domain" description="Homeobox" evidence="8">
    <location>
        <begin position="28"/>
        <end position="88"/>
    </location>
</feature>
<keyword evidence="3 5" id="KW-0371">Homeobox</keyword>
<accession>M5FP52</accession>
<feature type="compositionally biased region" description="Low complexity" evidence="7">
    <location>
        <begin position="130"/>
        <end position="139"/>
    </location>
</feature>
<keyword evidence="4 5" id="KW-0539">Nucleus</keyword>
<dbReference type="PROSITE" id="PS50071">
    <property type="entry name" value="HOMEOBOX_2"/>
    <property type="match status" value="1"/>
</dbReference>
<gene>
    <name evidence="9" type="ORF">DACRYDRAFT_24696</name>
</gene>
<feature type="compositionally biased region" description="Polar residues" evidence="7">
    <location>
        <begin position="222"/>
        <end position="234"/>
    </location>
</feature>
<sequence>MTVIRSERPTAVRRGSLPVVCETFSDLQDRKSRRTKYTGDQRDVLEDVYNGDMYPSTTFKRELAGLLHLTNKQVQIWFQNRRSKDKLEAAAAGLPVPSRRRNSSARLPVTPISSSSSSSFQRSHTERSLRTLSSSSSTRPNMNLPASPAKTGSAIPTPYSNFPLLPPADLVSQEGVVSETVSEDVLASLQPFPGTSPTYGPSTPAFGPGAMPATPAPVGGTVSPTESLHRTNSMPAPMSLPTARPAPRRTATSGLLQQGLRPLRPPMLSFESFNPEYRLSAPMSAPDVRPATSSGFPVLELASAAQILEDNRPLTSAGLITIAPGAEPDTPPATVCSSSLASPIAIRGVPNRLTLTKQSPPVFDMFAHKGLPSPVGSEGPSPAPSEWSSVSSFSGDFDFTNLQASSMPNLPLPHTPLQLPTVPMSHYAAFSPTSTGSSTTSPVNTIPSQPFGSAFLFDDEMAFDQTLLPPLEEPAFGLPELPMTMSLPQETVDFENFMEDLTTPSASRADVPPDWSSAFANIVLQDEHLPHHASAFSSHDMADSHHHSMIPLEQASGF</sequence>
<evidence type="ECO:0000256" key="1">
    <source>
        <dbReference type="ARBA" id="ARBA00004123"/>
    </source>
</evidence>
<evidence type="ECO:0000256" key="6">
    <source>
        <dbReference type="RuleBase" id="RU000682"/>
    </source>
</evidence>
<dbReference type="PROSITE" id="PS00027">
    <property type="entry name" value="HOMEOBOX_1"/>
    <property type="match status" value="1"/>
</dbReference>
<keyword evidence="10" id="KW-1185">Reference proteome</keyword>
<dbReference type="InterPro" id="IPR001356">
    <property type="entry name" value="HD"/>
</dbReference>
<feature type="region of interest" description="Disordered" evidence="7">
    <location>
        <begin position="89"/>
        <end position="154"/>
    </location>
</feature>
<dbReference type="HOGENOM" id="CLU_488344_0_0_1"/>
<dbReference type="RefSeq" id="XP_040625118.1">
    <property type="nucleotide sequence ID" value="XM_040773798.1"/>
</dbReference>
<dbReference type="InterPro" id="IPR009057">
    <property type="entry name" value="Homeodomain-like_sf"/>
</dbReference>
<evidence type="ECO:0000256" key="4">
    <source>
        <dbReference type="ARBA" id="ARBA00023242"/>
    </source>
</evidence>
<dbReference type="GO" id="GO:0003677">
    <property type="term" value="F:DNA binding"/>
    <property type="evidence" value="ECO:0007669"/>
    <property type="project" value="UniProtKB-UniRule"/>
</dbReference>
<proteinExistence type="predicted"/>
<feature type="region of interest" description="Disordered" evidence="7">
    <location>
        <begin position="212"/>
        <end position="248"/>
    </location>
</feature>
<dbReference type="Proteomes" id="UP000030653">
    <property type="component" value="Unassembled WGS sequence"/>
</dbReference>
<dbReference type="GO" id="GO:0000981">
    <property type="term" value="F:DNA-binding transcription factor activity, RNA polymerase II-specific"/>
    <property type="evidence" value="ECO:0007669"/>
    <property type="project" value="InterPro"/>
</dbReference>
<organism evidence="9 10">
    <name type="scientific">Dacryopinax primogenitus (strain DJM 731)</name>
    <name type="common">Brown rot fungus</name>
    <dbReference type="NCBI Taxonomy" id="1858805"/>
    <lineage>
        <taxon>Eukaryota</taxon>
        <taxon>Fungi</taxon>
        <taxon>Dikarya</taxon>
        <taxon>Basidiomycota</taxon>
        <taxon>Agaricomycotina</taxon>
        <taxon>Dacrymycetes</taxon>
        <taxon>Dacrymycetales</taxon>
        <taxon>Dacrymycetaceae</taxon>
        <taxon>Dacryopinax</taxon>
    </lineage>
</organism>
<dbReference type="SUPFAM" id="SSF46689">
    <property type="entry name" value="Homeodomain-like"/>
    <property type="match status" value="1"/>
</dbReference>
<dbReference type="CDD" id="cd00086">
    <property type="entry name" value="homeodomain"/>
    <property type="match status" value="1"/>
</dbReference>
<dbReference type="PANTHER" id="PTHR24333:SF8">
    <property type="entry name" value="HOMEOBOX PROTEIN CEH-62"/>
    <property type="match status" value="1"/>
</dbReference>
<dbReference type="AlphaFoldDB" id="M5FP52"/>